<dbReference type="CDD" id="cd05195">
    <property type="entry name" value="enoyl_red"/>
    <property type="match status" value="1"/>
</dbReference>
<keyword evidence="18" id="KW-0560">Oxidoreductase</keyword>
<dbReference type="EC" id="1.3.1.39" evidence="2"/>
<evidence type="ECO:0000256" key="49">
    <source>
        <dbReference type="ARBA" id="ARBA00048506"/>
    </source>
</evidence>
<dbReference type="InterPro" id="IPR013149">
    <property type="entry name" value="ADH-like_C"/>
</dbReference>
<evidence type="ECO:0000256" key="27">
    <source>
        <dbReference type="ARBA" id="ARBA00023394"/>
    </source>
</evidence>
<evidence type="ECO:0000256" key="20">
    <source>
        <dbReference type="ARBA" id="ARBA00023098"/>
    </source>
</evidence>
<dbReference type="SUPFAM" id="SSF53474">
    <property type="entry name" value="alpha/beta-Hydrolases"/>
    <property type="match status" value="1"/>
</dbReference>
<comment type="catalytic activity">
    <reaction evidence="24">
        <text>(3R)-hydroxydodecanoyl-[ACP] = (2E)-dodecenoyl-[ACP] + H2O</text>
        <dbReference type="Rhea" id="RHEA:41876"/>
        <dbReference type="Rhea" id="RHEA-COMP:9642"/>
        <dbReference type="Rhea" id="RHEA-COMP:9643"/>
        <dbReference type="ChEBI" id="CHEBI:15377"/>
        <dbReference type="ChEBI" id="CHEBI:78470"/>
        <dbReference type="ChEBI" id="CHEBI:78472"/>
    </reaction>
    <physiologicalReaction direction="left-to-right" evidence="24">
        <dbReference type="Rhea" id="RHEA:41877"/>
    </physiologicalReaction>
</comment>
<evidence type="ECO:0000256" key="6">
    <source>
        <dbReference type="ARBA" id="ARBA00013191"/>
    </source>
</evidence>
<feature type="domain" description="Ketosynthase family 3 (KS3)" evidence="66">
    <location>
        <begin position="21"/>
        <end position="426"/>
    </location>
</feature>
<dbReference type="InterPro" id="IPR018201">
    <property type="entry name" value="Ketoacyl_synth_AS"/>
</dbReference>
<dbReference type="InterPro" id="IPR014031">
    <property type="entry name" value="Ketoacyl_synth_C"/>
</dbReference>
<comment type="catalytic activity">
    <reaction evidence="58">
        <text>3-oxododecanoyl-[ACP] + NADPH + H(+) = (3R)-hydroxydodecanoyl-[ACP] + NADP(+)</text>
        <dbReference type="Rhea" id="RHEA:41872"/>
        <dbReference type="Rhea" id="RHEA-COMP:9641"/>
        <dbReference type="Rhea" id="RHEA-COMP:9642"/>
        <dbReference type="ChEBI" id="CHEBI:15378"/>
        <dbReference type="ChEBI" id="CHEBI:57783"/>
        <dbReference type="ChEBI" id="CHEBI:58349"/>
        <dbReference type="ChEBI" id="CHEBI:78469"/>
        <dbReference type="ChEBI" id="CHEBI:78470"/>
    </reaction>
    <physiologicalReaction direction="left-to-right" evidence="58">
        <dbReference type="Rhea" id="RHEA:41873"/>
    </physiologicalReaction>
</comment>
<dbReference type="SUPFAM" id="SSF53901">
    <property type="entry name" value="Thiolase-like"/>
    <property type="match status" value="1"/>
</dbReference>
<dbReference type="SMART" id="SM00829">
    <property type="entry name" value="PKS_ER"/>
    <property type="match status" value="1"/>
</dbReference>
<keyword evidence="16" id="KW-0663">Pyridoxal phosphate</keyword>
<dbReference type="InterPro" id="IPR016039">
    <property type="entry name" value="Thiolase-like"/>
</dbReference>
<comment type="catalytic activity">
    <reaction evidence="43">
        <text>3-oxobutanoyl-[ACP] + NADPH + H(+) = (3R)-hydroxybutanoyl-[ACP] + NADP(+)</text>
        <dbReference type="Rhea" id="RHEA:41804"/>
        <dbReference type="Rhea" id="RHEA-COMP:9625"/>
        <dbReference type="Rhea" id="RHEA-COMP:9626"/>
        <dbReference type="ChEBI" id="CHEBI:15378"/>
        <dbReference type="ChEBI" id="CHEBI:57783"/>
        <dbReference type="ChEBI" id="CHEBI:58349"/>
        <dbReference type="ChEBI" id="CHEBI:78450"/>
        <dbReference type="ChEBI" id="CHEBI:78451"/>
    </reaction>
    <physiologicalReaction direction="left-to-right" evidence="43">
        <dbReference type="Rhea" id="RHEA:41805"/>
    </physiologicalReaction>
</comment>
<evidence type="ECO:0000256" key="1">
    <source>
        <dbReference type="ARBA" id="ARBA00005189"/>
    </source>
</evidence>
<comment type="catalytic activity">
    <reaction evidence="28">
        <text>(3R)-hydroxytetradecanoyl-[ACP] = (2E)-tetradecenoyl-[ACP] + H2O</text>
        <dbReference type="Rhea" id="RHEA:41892"/>
        <dbReference type="Rhea" id="RHEA-COMP:9646"/>
        <dbReference type="Rhea" id="RHEA-COMP:9647"/>
        <dbReference type="ChEBI" id="CHEBI:15377"/>
        <dbReference type="ChEBI" id="CHEBI:78474"/>
        <dbReference type="ChEBI" id="CHEBI:78475"/>
    </reaction>
    <physiologicalReaction direction="left-to-right" evidence="28">
        <dbReference type="Rhea" id="RHEA:41893"/>
    </physiologicalReaction>
</comment>
<dbReference type="InterPro" id="IPR014030">
    <property type="entry name" value="Ketoacyl_synth_N"/>
</dbReference>
<evidence type="ECO:0000256" key="48">
    <source>
        <dbReference type="ARBA" id="ARBA00048420"/>
    </source>
</evidence>
<dbReference type="InterPro" id="IPR057326">
    <property type="entry name" value="KR_dom"/>
</dbReference>
<evidence type="ECO:0000256" key="29">
    <source>
        <dbReference type="ARBA" id="ARBA00023399"/>
    </source>
</evidence>
<accession>A0A813LWH8</accession>
<evidence type="ECO:0000256" key="58">
    <source>
        <dbReference type="ARBA" id="ARBA00049263"/>
    </source>
</evidence>
<dbReference type="FunFam" id="3.90.180.10:FF:000015">
    <property type="entry name" value="Fatty acid synthase"/>
    <property type="match status" value="1"/>
</dbReference>
<dbReference type="SMART" id="SM00822">
    <property type="entry name" value="PKS_KR"/>
    <property type="match status" value="1"/>
</dbReference>
<evidence type="ECO:0000256" key="19">
    <source>
        <dbReference type="ARBA" id="ARBA00023027"/>
    </source>
</evidence>
<dbReference type="PROSITE" id="PS50075">
    <property type="entry name" value="CARRIER"/>
    <property type="match status" value="1"/>
</dbReference>
<comment type="catalytic activity">
    <reaction evidence="34">
        <text>3-oxooctadecanoyl-[ACP] + NADPH + H(+) = (3R)-hydroxyoctadecanoyl-[ACP] + NADP(+)</text>
        <dbReference type="Rhea" id="RHEA:41920"/>
        <dbReference type="Rhea" id="RHEA-COMP:9653"/>
        <dbReference type="Rhea" id="RHEA-COMP:9654"/>
        <dbReference type="ChEBI" id="CHEBI:15378"/>
        <dbReference type="ChEBI" id="CHEBI:57783"/>
        <dbReference type="ChEBI" id="CHEBI:58349"/>
        <dbReference type="ChEBI" id="CHEBI:78487"/>
        <dbReference type="ChEBI" id="CHEBI:78488"/>
    </reaction>
    <physiologicalReaction direction="left-to-right" evidence="34">
        <dbReference type="Rhea" id="RHEA:41921"/>
    </physiologicalReaction>
</comment>
<dbReference type="InterPro" id="IPR011032">
    <property type="entry name" value="GroES-like_sf"/>
</dbReference>
<dbReference type="Gene3D" id="3.40.366.10">
    <property type="entry name" value="Malonyl-Coenzyme A Acyl Carrier Protein, domain 2"/>
    <property type="match status" value="1"/>
</dbReference>
<dbReference type="InterPro" id="IPR036291">
    <property type="entry name" value="NAD(P)-bd_dom_sf"/>
</dbReference>
<evidence type="ECO:0000256" key="9">
    <source>
        <dbReference type="ARBA" id="ARBA00022516"/>
    </source>
</evidence>
<evidence type="ECO:0000256" key="13">
    <source>
        <dbReference type="ARBA" id="ARBA00022801"/>
    </source>
</evidence>
<evidence type="ECO:0000256" key="64">
    <source>
        <dbReference type="PROSITE-ProRule" id="PRU01363"/>
    </source>
</evidence>
<dbReference type="InterPro" id="IPR016036">
    <property type="entry name" value="Malonyl_transacylase_ACP-bd"/>
</dbReference>
<name>A0A813LWH8_9BILA</name>
<dbReference type="EC" id="1.1.1.100" evidence="5"/>
<evidence type="ECO:0000256" key="28">
    <source>
        <dbReference type="ARBA" id="ARBA00023398"/>
    </source>
</evidence>
<dbReference type="Proteomes" id="UP000663879">
    <property type="component" value="Unassembled WGS sequence"/>
</dbReference>
<evidence type="ECO:0000256" key="40">
    <source>
        <dbReference type="ARBA" id="ARBA00047578"/>
    </source>
</evidence>
<dbReference type="PANTHER" id="PTHR43775">
    <property type="entry name" value="FATTY ACID SYNTHASE"/>
    <property type="match status" value="1"/>
</dbReference>
<dbReference type="SMART" id="SM00827">
    <property type="entry name" value="PKS_AT"/>
    <property type="match status" value="1"/>
</dbReference>
<dbReference type="PANTHER" id="PTHR43775:SF7">
    <property type="entry name" value="FATTY ACID SYNTHASE"/>
    <property type="match status" value="1"/>
</dbReference>
<dbReference type="InterPro" id="IPR016035">
    <property type="entry name" value="Acyl_Trfase/lysoPLipase"/>
</dbReference>
<evidence type="ECO:0000256" key="39">
    <source>
        <dbReference type="ARBA" id="ARBA00047500"/>
    </source>
</evidence>
<dbReference type="SUPFAM" id="SSF51735">
    <property type="entry name" value="NAD(P)-binding Rossmann-fold domains"/>
    <property type="match status" value="2"/>
</dbReference>
<comment type="catalytic activity">
    <reaction evidence="31">
        <text>(3R)-hydroxybutanoyl-[ACP] = (2E)-butenoyl-[ACP] + H2O</text>
        <dbReference type="Rhea" id="RHEA:41808"/>
        <dbReference type="Rhea" id="RHEA-COMP:9626"/>
        <dbReference type="Rhea" id="RHEA-COMP:9627"/>
        <dbReference type="ChEBI" id="CHEBI:15377"/>
        <dbReference type="ChEBI" id="CHEBI:78451"/>
        <dbReference type="ChEBI" id="CHEBI:78453"/>
    </reaction>
    <physiologicalReaction direction="left-to-right" evidence="31">
        <dbReference type="Rhea" id="RHEA:41809"/>
    </physiologicalReaction>
</comment>
<evidence type="ECO:0000256" key="4">
    <source>
        <dbReference type="ARBA" id="ARBA00012873"/>
    </source>
</evidence>
<comment type="catalytic activity">
    <reaction evidence="45">
        <text>hexadecanoyl-[ACP] + malonyl-[ACP] + H(+) = 3-oxooctadecanoyl-[ACP] + holo-[ACP] + CO2</text>
        <dbReference type="Rhea" id="RHEA:41916"/>
        <dbReference type="Rhea" id="RHEA-COMP:9623"/>
        <dbReference type="Rhea" id="RHEA-COMP:9652"/>
        <dbReference type="Rhea" id="RHEA-COMP:9653"/>
        <dbReference type="Rhea" id="RHEA-COMP:9685"/>
        <dbReference type="ChEBI" id="CHEBI:15378"/>
        <dbReference type="ChEBI" id="CHEBI:16526"/>
        <dbReference type="ChEBI" id="CHEBI:64479"/>
        <dbReference type="ChEBI" id="CHEBI:78449"/>
        <dbReference type="ChEBI" id="CHEBI:78483"/>
        <dbReference type="ChEBI" id="CHEBI:78487"/>
    </reaction>
    <physiologicalReaction direction="left-to-right" evidence="45">
        <dbReference type="Rhea" id="RHEA:41917"/>
    </physiologicalReaction>
</comment>
<dbReference type="Gene3D" id="3.40.50.150">
    <property type="entry name" value="Vaccinia Virus protein VP39"/>
    <property type="match status" value="1"/>
</dbReference>
<dbReference type="GO" id="GO:0006633">
    <property type="term" value="P:fatty acid biosynthetic process"/>
    <property type="evidence" value="ECO:0007669"/>
    <property type="project" value="UniProtKB-UniPathway"/>
</dbReference>
<dbReference type="UniPathway" id="UPA00094"/>
<comment type="caution">
    <text evidence="64">Lacks conserved residue(s) required for the propagation of feature annotation.</text>
</comment>
<keyword evidence="14" id="KW-0276">Fatty acid metabolism</keyword>
<dbReference type="SUPFAM" id="SSF52151">
    <property type="entry name" value="FabD/lysophospholipase-like"/>
    <property type="match status" value="1"/>
</dbReference>
<comment type="catalytic activity">
    <reaction evidence="46">
        <text>(2E)-dodecenoyl-[ACP] + NADPH + H(+) = dodecanoyl-[ACP] + NADP(+)</text>
        <dbReference type="Rhea" id="RHEA:41880"/>
        <dbReference type="Rhea" id="RHEA-COMP:9643"/>
        <dbReference type="Rhea" id="RHEA-COMP:9644"/>
        <dbReference type="ChEBI" id="CHEBI:15378"/>
        <dbReference type="ChEBI" id="CHEBI:57783"/>
        <dbReference type="ChEBI" id="CHEBI:58349"/>
        <dbReference type="ChEBI" id="CHEBI:65264"/>
        <dbReference type="ChEBI" id="CHEBI:78472"/>
    </reaction>
    <physiologicalReaction direction="left-to-right" evidence="46">
        <dbReference type="Rhea" id="RHEA:41881"/>
    </physiologicalReaction>
</comment>
<evidence type="ECO:0000256" key="60">
    <source>
        <dbReference type="ARBA" id="ARBA00049422"/>
    </source>
</evidence>
<evidence type="ECO:0000256" key="55">
    <source>
        <dbReference type="ARBA" id="ARBA00049019"/>
    </source>
</evidence>
<dbReference type="InterPro" id="IPR029063">
    <property type="entry name" value="SAM-dependent_MTases_sf"/>
</dbReference>
<comment type="catalytic activity">
    <reaction evidence="57">
        <text>(2E)-tetradecenoyl-[ACP] + NADPH + H(+) = tetradecanoyl-[ACP] + NADP(+)</text>
        <dbReference type="Rhea" id="RHEA:41896"/>
        <dbReference type="Rhea" id="RHEA-COMP:9647"/>
        <dbReference type="Rhea" id="RHEA-COMP:9648"/>
        <dbReference type="ChEBI" id="CHEBI:15378"/>
        <dbReference type="ChEBI" id="CHEBI:57783"/>
        <dbReference type="ChEBI" id="CHEBI:58349"/>
        <dbReference type="ChEBI" id="CHEBI:78475"/>
        <dbReference type="ChEBI" id="CHEBI:78477"/>
    </reaction>
    <physiologicalReaction direction="left-to-right" evidence="57">
        <dbReference type="Rhea" id="RHEA:41897"/>
    </physiologicalReaction>
</comment>
<comment type="catalytic activity">
    <reaction evidence="41">
        <text>(2E)-hexadecenoyl-[ACP] + NADPH + H(+) = hexadecanoyl-[ACP] + NADP(+)</text>
        <dbReference type="Rhea" id="RHEA:41912"/>
        <dbReference type="Rhea" id="RHEA-COMP:9651"/>
        <dbReference type="Rhea" id="RHEA-COMP:9652"/>
        <dbReference type="ChEBI" id="CHEBI:15378"/>
        <dbReference type="ChEBI" id="CHEBI:57783"/>
        <dbReference type="ChEBI" id="CHEBI:58349"/>
        <dbReference type="ChEBI" id="CHEBI:78481"/>
        <dbReference type="ChEBI" id="CHEBI:78483"/>
    </reaction>
    <physiologicalReaction direction="left-to-right" evidence="41">
        <dbReference type="Rhea" id="RHEA:41913"/>
    </physiologicalReaction>
</comment>
<keyword evidence="13" id="KW-0378">Hydrolase</keyword>
<keyword evidence="10" id="KW-0597">Phosphoprotein</keyword>
<dbReference type="InterPro" id="IPR020841">
    <property type="entry name" value="PKS_Beta-ketoAc_synthase_dom"/>
</dbReference>
<dbReference type="InterPro" id="IPR032821">
    <property type="entry name" value="PKS_assoc"/>
</dbReference>
<evidence type="ECO:0000256" key="18">
    <source>
        <dbReference type="ARBA" id="ARBA00023002"/>
    </source>
</evidence>
<evidence type="ECO:0000256" key="23">
    <source>
        <dbReference type="ARBA" id="ARBA00023332"/>
    </source>
</evidence>
<feature type="region of interest" description="C-terminal hotdog fold" evidence="64">
    <location>
        <begin position="1036"/>
        <end position="1197"/>
    </location>
</feature>
<dbReference type="Pfam" id="PF08659">
    <property type="entry name" value="KR"/>
    <property type="match status" value="1"/>
</dbReference>
<evidence type="ECO:0000256" key="14">
    <source>
        <dbReference type="ARBA" id="ARBA00022832"/>
    </source>
</evidence>
<dbReference type="SMART" id="SM00825">
    <property type="entry name" value="PKS_KS"/>
    <property type="match status" value="1"/>
</dbReference>
<comment type="catalytic activity">
    <reaction evidence="30">
        <text>(3R)-hydroxyhexadecanoyl-[ACP] = (2E)-hexadecenoyl-[ACP] + H2O</text>
        <dbReference type="Rhea" id="RHEA:41908"/>
        <dbReference type="Rhea" id="RHEA-COMP:9650"/>
        <dbReference type="Rhea" id="RHEA-COMP:9651"/>
        <dbReference type="ChEBI" id="CHEBI:15377"/>
        <dbReference type="ChEBI" id="CHEBI:78480"/>
        <dbReference type="ChEBI" id="CHEBI:78481"/>
    </reaction>
    <physiologicalReaction direction="left-to-right" evidence="30">
        <dbReference type="Rhea" id="RHEA:41909"/>
    </physiologicalReaction>
</comment>
<dbReference type="CDD" id="cd08954">
    <property type="entry name" value="KR_1_FAS_SDR_x"/>
    <property type="match status" value="1"/>
</dbReference>
<evidence type="ECO:0000256" key="62">
    <source>
        <dbReference type="ARBA" id="ARBA00049521"/>
    </source>
</evidence>
<comment type="catalytic activity">
    <reaction evidence="56">
        <text>decanoyl-[ACP] + malonyl-[ACP] + H(+) = 3-oxododecanoyl-[ACP] + holo-[ACP] + CO2</text>
        <dbReference type="Rhea" id="RHEA:41868"/>
        <dbReference type="Rhea" id="RHEA-COMP:9623"/>
        <dbReference type="Rhea" id="RHEA-COMP:9640"/>
        <dbReference type="Rhea" id="RHEA-COMP:9641"/>
        <dbReference type="Rhea" id="RHEA-COMP:9685"/>
        <dbReference type="ChEBI" id="CHEBI:15378"/>
        <dbReference type="ChEBI" id="CHEBI:16526"/>
        <dbReference type="ChEBI" id="CHEBI:64479"/>
        <dbReference type="ChEBI" id="CHEBI:78449"/>
        <dbReference type="ChEBI" id="CHEBI:78468"/>
        <dbReference type="ChEBI" id="CHEBI:78469"/>
    </reaction>
    <physiologicalReaction direction="left-to-right" evidence="56">
        <dbReference type="Rhea" id="RHEA:41869"/>
    </physiologicalReaction>
</comment>
<evidence type="ECO:0000256" key="57">
    <source>
        <dbReference type="ARBA" id="ARBA00049171"/>
    </source>
</evidence>
<evidence type="ECO:0000256" key="38">
    <source>
        <dbReference type="ARBA" id="ARBA00047451"/>
    </source>
</evidence>
<evidence type="ECO:0000256" key="22">
    <source>
        <dbReference type="ARBA" id="ARBA00023268"/>
    </source>
</evidence>
<keyword evidence="11" id="KW-0808">Transferase</keyword>
<comment type="catalytic activity">
    <reaction evidence="62">
        <text>(2E)-decenoyl-[ACP] + NADPH + H(+) = decanoyl-[ACP] + NADP(+)</text>
        <dbReference type="Rhea" id="RHEA:41864"/>
        <dbReference type="Rhea" id="RHEA-COMP:9639"/>
        <dbReference type="Rhea" id="RHEA-COMP:9640"/>
        <dbReference type="ChEBI" id="CHEBI:15378"/>
        <dbReference type="ChEBI" id="CHEBI:57783"/>
        <dbReference type="ChEBI" id="CHEBI:58349"/>
        <dbReference type="ChEBI" id="CHEBI:78467"/>
        <dbReference type="ChEBI" id="CHEBI:78468"/>
    </reaction>
    <physiologicalReaction direction="left-to-right" evidence="62">
        <dbReference type="Rhea" id="RHEA:41865"/>
    </physiologicalReaction>
</comment>
<dbReference type="Gene3D" id="3.40.50.1820">
    <property type="entry name" value="alpha/beta hydrolase"/>
    <property type="match status" value="1"/>
</dbReference>
<keyword evidence="15" id="KW-0521">NADP</keyword>
<dbReference type="InterPro" id="IPR014043">
    <property type="entry name" value="Acyl_transferase_dom"/>
</dbReference>
<dbReference type="Gene3D" id="3.40.47.10">
    <property type="match status" value="1"/>
</dbReference>
<dbReference type="EC" id="2.3.1.41" evidence="6"/>
<evidence type="ECO:0000256" key="12">
    <source>
        <dbReference type="ARBA" id="ARBA00022799"/>
    </source>
</evidence>
<evidence type="ECO:0000256" key="33">
    <source>
        <dbReference type="ARBA" id="ARBA00044883"/>
    </source>
</evidence>
<dbReference type="OrthoDB" id="329835at2759"/>
<comment type="catalytic activity">
    <reaction evidence="44">
        <text>acetyl-[ACP] + malonyl-[ACP] + H(+) = 3-oxobutanoyl-[ACP] + holo-[ACP] + CO2</text>
        <dbReference type="Rhea" id="RHEA:41800"/>
        <dbReference type="Rhea" id="RHEA-COMP:9621"/>
        <dbReference type="Rhea" id="RHEA-COMP:9623"/>
        <dbReference type="Rhea" id="RHEA-COMP:9625"/>
        <dbReference type="Rhea" id="RHEA-COMP:9685"/>
        <dbReference type="ChEBI" id="CHEBI:15378"/>
        <dbReference type="ChEBI" id="CHEBI:16526"/>
        <dbReference type="ChEBI" id="CHEBI:64479"/>
        <dbReference type="ChEBI" id="CHEBI:78446"/>
        <dbReference type="ChEBI" id="CHEBI:78449"/>
        <dbReference type="ChEBI" id="CHEBI:78450"/>
    </reaction>
    <physiologicalReaction direction="left-to-right" evidence="44">
        <dbReference type="Rhea" id="RHEA:41801"/>
    </physiologicalReaction>
</comment>
<evidence type="ECO:0000256" key="41">
    <source>
        <dbReference type="ARBA" id="ARBA00047810"/>
    </source>
</evidence>
<feature type="domain" description="PKS/mFAS DH" evidence="67">
    <location>
        <begin position="888"/>
        <end position="1197"/>
    </location>
</feature>
<dbReference type="InterPro" id="IPR009081">
    <property type="entry name" value="PP-bd_ACP"/>
</dbReference>
<keyword evidence="20" id="KW-0443">Lipid metabolism</keyword>
<comment type="catalytic activity">
    <reaction evidence="53">
        <text>hexadecanoyl-[ACP] + H2O = hexadecanoate + holo-[ACP] + H(+)</text>
        <dbReference type="Rhea" id="RHEA:41932"/>
        <dbReference type="Rhea" id="RHEA-COMP:9652"/>
        <dbReference type="Rhea" id="RHEA-COMP:9685"/>
        <dbReference type="ChEBI" id="CHEBI:7896"/>
        <dbReference type="ChEBI" id="CHEBI:15377"/>
        <dbReference type="ChEBI" id="CHEBI:15378"/>
        <dbReference type="ChEBI" id="CHEBI:64479"/>
        <dbReference type="ChEBI" id="CHEBI:78483"/>
        <dbReference type="EC" id="3.1.2.14"/>
    </reaction>
    <physiologicalReaction direction="left-to-right" evidence="53">
        <dbReference type="Rhea" id="RHEA:41933"/>
    </physiologicalReaction>
</comment>
<dbReference type="SUPFAM" id="SSF55048">
    <property type="entry name" value="Probable ACP-binding domain of malonyl-CoA ACP transacylase"/>
    <property type="match status" value="1"/>
</dbReference>
<comment type="catalytic activity">
    <reaction evidence="42">
        <text>(2E)-hexenoyl-[ACP] + NADPH + H(+) = hexanoyl-[ACP] + NADP(+)</text>
        <dbReference type="Rhea" id="RHEA:41832"/>
        <dbReference type="Rhea" id="RHEA-COMP:9631"/>
        <dbReference type="Rhea" id="RHEA-COMP:9632"/>
        <dbReference type="ChEBI" id="CHEBI:15378"/>
        <dbReference type="ChEBI" id="CHEBI:57783"/>
        <dbReference type="ChEBI" id="CHEBI:58349"/>
        <dbReference type="ChEBI" id="CHEBI:78458"/>
        <dbReference type="ChEBI" id="CHEBI:78459"/>
    </reaction>
    <physiologicalReaction direction="left-to-right" evidence="42">
        <dbReference type="Rhea" id="RHEA:41833"/>
    </physiologicalReaction>
</comment>
<evidence type="ECO:0000256" key="54">
    <source>
        <dbReference type="ARBA" id="ARBA00048935"/>
    </source>
</evidence>
<evidence type="ECO:0000256" key="42">
    <source>
        <dbReference type="ARBA" id="ARBA00047897"/>
    </source>
</evidence>
<dbReference type="PROSITE" id="PS52019">
    <property type="entry name" value="PKS_MFAS_DH"/>
    <property type="match status" value="1"/>
</dbReference>
<evidence type="ECO:0000256" key="16">
    <source>
        <dbReference type="ARBA" id="ARBA00022898"/>
    </source>
</evidence>
<comment type="catalytic activity">
    <reaction evidence="38">
        <text>tetradecanoyl-[ACP] + malonyl-[ACP] + H(+) = 3-oxohexadecanoyl-[ACP] + holo-[ACP] + CO2</text>
        <dbReference type="Rhea" id="RHEA:41900"/>
        <dbReference type="Rhea" id="RHEA-COMP:9623"/>
        <dbReference type="Rhea" id="RHEA-COMP:9648"/>
        <dbReference type="Rhea" id="RHEA-COMP:9649"/>
        <dbReference type="Rhea" id="RHEA-COMP:9685"/>
        <dbReference type="ChEBI" id="CHEBI:15378"/>
        <dbReference type="ChEBI" id="CHEBI:16526"/>
        <dbReference type="ChEBI" id="CHEBI:64479"/>
        <dbReference type="ChEBI" id="CHEBI:78449"/>
        <dbReference type="ChEBI" id="CHEBI:78477"/>
        <dbReference type="ChEBI" id="CHEBI:78478"/>
    </reaction>
    <physiologicalReaction direction="left-to-right" evidence="38">
        <dbReference type="Rhea" id="RHEA:41901"/>
    </physiologicalReaction>
</comment>
<dbReference type="InterPro" id="IPR050091">
    <property type="entry name" value="PKS_NRPS_Biosynth_Enz"/>
</dbReference>
<evidence type="ECO:0000256" key="44">
    <source>
        <dbReference type="ARBA" id="ARBA00047961"/>
    </source>
</evidence>
<dbReference type="GO" id="GO:0004312">
    <property type="term" value="F:fatty acid synthase activity"/>
    <property type="evidence" value="ECO:0007669"/>
    <property type="project" value="UniProtKB-EC"/>
</dbReference>
<evidence type="ECO:0000256" key="21">
    <source>
        <dbReference type="ARBA" id="ARBA00023160"/>
    </source>
</evidence>
<evidence type="ECO:0000256" key="11">
    <source>
        <dbReference type="ARBA" id="ARBA00022679"/>
    </source>
</evidence>
<dbReference type="InterPro" id="IPR020843">
    <property type="entry name" value="ER"/>
</dbReference>
<evidence type="ECO:0000259" key="65">
    <source>
        <dbReference type="PROSITE" id="PS50075"/>
    </source>
</evidence>
<evidence type="ECO:0000256" key="24">
    <source>
        <dbReference type="ARBA" id="ARBA00023351"/>
    </source>
</evidence>
<comment type="catalytic activity">
    <reaction evidence="50">
        <text>3-oxohexanoyl-[ACP] + NADPH + H(+) = (3R)-hydroxyhexanoyl-[ACP] + NADP(+)</text>
        <dbReference type="Rhea" id="RHEA:41824"/>
        <dbReference type="Rhea" id="RHEA-COMP:9629"/>
        <dbReference type="Rhea" id="RHEA-COMP:9630"/>
        <dbReference type="ChEBI" id="CHEBI:15378"/>
        <dbReference type="ChEBI" id="CHEBI:57783"/>
        <dbReference type="ChEBI" id="CHEBI:58349"/>
        <dbReference type="ChEBI" id="CHEBI:78456"/>
        <dbReference type="ChEBI" id="CHEBI:78457"/>
    </reaction>
    <physiologicalReaction direction="left-to-right" evidence="50">
        <dbReference type="Rhea" id="RHEA:41825"/>
    </physiologicalReaction>
</comment>
<evidence type="ECO:0000256" key="3">
    <source>
        <dbReference type="ARBA" id="ARBA00012480"/>
    </source>
</evidence>
<dbReference type="Pfam" id="PF00698">
    <property type="entry name" value="Acyl_transf_1"/>
    <property type="match status" value="1"/>
</dbReference>
<evidence type="ECO:0000256" key="10">
    <source>
        <dbReference type="ARBA" id="ARBA00022553"/>
    </source>
</evidence>
<comment type="catalytic activity">
    <reaction evidence="49">
        <text>a fatty acyl-[ACP] + malonyl-[ACP] + H(+) = a 3-oxoacyl-[ACP] + holo-[ACP] + CO2</text>
        <dbReference type="Rhea" id="RHEA:22836"/>
        <dbReference type="Rhea" id="RHEA-COMP:9623"/>
        <dbReference type="Rhea" id="RHEA-COMP:9685"/>
        <dbReference type="Rhea" id="RHEA-COMP:9916"/>
        <dbReference type="Rhea" id="RHEA-COMP:14125"/>
        <dbReference type="ChEBI" id="CHEBI:15378"/>
        <dbReference type="ChEBI" id="CHEBI:16526"/>
        <dbReference type="ChEBI" id="CHEBI:64479"/>
        <dbReference type="ChEBI" id="CHEBI:78449"/>
        <dbReference type="ChEBI" id="CHEBI:78776"/>
        <dbReference type="ChEBI" id="CHEBI:138651"/>
        <dbReference type="EC" id="2.3.1.41"/>
    </reaction>
    <physiologicalReaction direction="left-to-right" evidence="49">
        <dbReference type="Rhea" id="RHEA:22837"/>
    </physiologicalReaction>
</comment>
<comment type="catalytic activity">
    <reaction evidence="51">
        <text>a 2,3-saturated acyl-[ACP] + NADP(+) = a (2E)-enoyl-[ACP] + NADPH + H(+)</text>
        <dbReference type="Rhea" id="RHEA:22564"/>
        <dbReference type="Rhea" id="RHEA-COMP:9925"/>
        <dbReference type="Rhea" id="RHEA-COMP:9926"/>
        <dbReference type="ChEBI" id="CHEBI:15378"/>
        <dbReference type="ChEBI" id="CHEBI:57783"/>
        <dbReference type="ChEBI" id="CHEBI:58349"/>
        <dbReference type="ChEBI" id="CHEBI:78784"/>
        <dbReference type="ChEBI" id="CHEBI:78785"/>
        <dbReference type="EC" id="1.3.1.39"/>
    </reaction>
    <physiologicalReaction direction="right-to-left" evidence="51">
        <dbReference type="Rhea" id="RHEA:22566"/>
    </physiologicalReaction>
</comment>
<dbReference type="InterPro" id="IPR036736">
    <property type="entry name" value="ACP-like_sf"/>
</dbReference>
<evidence type="ECO:0000256" key="5">
    <source>
        <dbReference type="ARBA" id="ARBA00012948"/>
    </source>
</evidence>
<evidence type="ECO:0000256" key="7">
    <source>
        <dbReference type="ARBA" id="ARBA00018769"/>
    </source>
</evidence>
<evidence type="ECO:0000256" key="15">
    <source>
        <dbReference type="ARBA" id="ARBA00022857"/>
    </source>
</evidence>
<organism evidence="68 69">
    <name type="scientific">Brachionus calyciflorus</name>
    <dbReference type="NCBI Taxonomy" id="104777"/>
    <lineage>
        <taxon>Eukaryota</taxon>
        <taxon>Metazoa</taxon>
        <taxon>Spiralia</taxon>
        <taxon>Gnathifera</taxon>
        <taxon>Rotifera</taxon>
        <taxon>Eurotatoria</taxon>
        <taxon>Monogononta</taxon>
        <taxon>Pseudotrocha</taxon>
        <taxon>Ploima</taxon>
        <taxon>Brachionidae</taxon>
        <taxon>Brachionus</taxon>
    </lineage>
</organism>
<comment type="catalytic activity">
    <reaction evidence="40">
        <text>dodecanoyl-[ACP] + malonyl-[ACP] + H(+) = 3-oxotetradecanoyl-[ACP] + holo-[ACP] + CO2</text>
        <dbReference type="Rhea" id="RHEA:41884"/>
        <dbReference type="Rhea" id="RHEA-COMP:9623"/>
        <dbReference type="Rhea" id="RHEA-COMP:9644"/>
        <dbReference type="Rhea" id="RHEA-COMP:9645"/>
        <dbReference type="Rhea" id="RHEA-COMP:9685"/>
        <dbReference type="ChEBI" id="CHEBI:15378"/>
        <dbReference type="ChEBI" id="CHEBI:16526"/>
        <dbReference type="ChEBI" id="CHEBI:64479"/>
        <dbReference type="ChEBI" id="CHEBI:65264"/>
        <dbReference type="ChEBI" id="CHEBI:78449"/>
        <dbReference type="ChEBI" id="CHEBI:78473"/>
    </reaction>
    <physiologicalReaction direction="left-to-right" evidence="40">
        <dbReference type="Rhea" id="RHEA:41885"/>
    </physiologicalReaction>
</comment>
<evidence type="ECO:0000256" key="46">
    <source>
        <dbReference type="ARBA" id="ARBA00048281"/>
    </source>
</evidence>
<comment type="catalytic activity">
    <reaction evidence="35">
        <text>hexanoyl-[ACP] + malonyl-[ACP] + H(+) = 3-oxooctanoyl-[ACP] + holo-[ACP] + CO2</text>
        <dbReference type="Rhea" id="RHEA:41836"/>
        <dbReference type="Rhea" id="RHEA-COMP:9623"/>
        <dbReference type="Rhea" id="RHEA-COMP:9632"/>
        <dbReference type="Rhea" id="RHEA-COMP:9633"/>
        <dbReference type="Rhea" id="RHEA-COMP:9685"/>
        <dbReference type="ChEBI" id="CHEBI:15378"/>
        <dbReference type="ChEBI" id="CHEBI:16526"/>
        <dbReference type="ChEBI" id="CHEBI:64479"/>
        <dbReference type="ChEBI" id="CHEBI:78449"/>
        <dbReference type="ChEBI" id="CHEBI:78459"/>
        <dbReference type="ChEBI" id="CHEBI:78460"/>
    </reaction>
    <physiologicalReaction direction="left-to-right" evidence="35">
        <dbReference type="Rhea" id="RHEA:41837"/>
    </physiologicalReaction>
</comment>
<evidence type="ECO:0000256" key="52">
    <source>
        <dbReference type="ARBA" id="ARBA00048691"/>
    </source>
</evidence>
<evidence type="ECO:0000256" key="37">
    <source>
        <dbReference type="ARBA" id="ARBA00047440"/>
    </source>
</evidence>
<dbReference type="Pfam" id="PF02801">
    <property type="entry name" value="Ketoacyl-synt_C"/>
    <property type="match status" value="1"/>
</dbReference>
<evidence type="ECO:0000256" key="59">
    <source>
        <dbReference type="ARBA" id="ARBA00049414"/>
    </source>
</evidence>
<evidence type="ECO:0000256" key="35">
    <source>
        <dbReference type="ARBA" id="ARBA00047394"/>
    </source>
</evidence>
<dbReference type="InterPro" id="IPR042104">
    <property type="entry name" value="PKS_dehydratase_sf"/>
</dbReference>
<dbReference type="InterPro" id="IPR013968">
    <property type="entry name" value="PKS_KR"/>
</dbReference>
<comment type="catalytic activity">
    <reaction evidence="55">
        <text>(2E)-octadecenoyl-[ACP] + NADPH + H(+) = octadecanoyl-[ACP] + NADP(+)</text>
        <dbReference type="Rhea" id="RHEA:41928"/>
        <dbReference type="Rhea" id="RHEA-COMP:9655"/>
        <dbReference type="Rhea" id="RHEA-COMP:9656"/>
        <dbReference type="ChEBI" id="CHEBI:15378"/>
        <dbReference type="ChEBI" id="CHEBI:57783"/>
        <dbReference type="ChEBI" id="CHEBI:58349"/>
        <dbReference type="ChEBI" id="CHEBI:78489"/>
        <dbReference type="ChEBI" id="CHEBI:78495"/>
    </reaction>
    <physiologicalReaction direction="left-to-right" evidence="55">
        <dbReference type="Rhea" id="RHEA:41929"/>
    </physiologicalReaction>
</comment>
<evidence type="ECO:0000259" key="66">
    <source>
        <dbReference type="PROSITE" id="PS52004"/>
    </source>
</evidence>
<dbReference type="SUPFAM" id="SSF47336">
    <property type="entry name" value="ACP-like"/>
    <property type="match status" value="1"/>
</dbReference>
<feature type="region of interest" description="N-terminal hotdog fold" evidence="64">
    <location>
        <begin position="888"/>
        <end position="1024"/>
    </location>
</feature>
<keyword evidence="22" id="KW-0511">Multifunctional enzyme</keyword>
<comment type="catalytic activity">
    <reaction evidence="59">
        <text>3-oxohexadecanoyl-[ACP] + NADPH + H(+) = (3R)-hydroxyhexadecanoyl-[ACP] + NADP(+)</text>
        <dbReference type="Rhea" id="RHEA:41904"/>
        <dbReference type="Rhea" id="RHEA-COMP:9649"/>
        <dbReference type="Rhea" id="RHEA-COMP:9650"/>
        <dbReference type="ChEBI" id="CHEBI:15378"/>
        <dbReference type="ChEBI" id="CHEBI:57783"/>
        <dbReference type="ChEBI" id="CHEBI:58349"/>
        <dbReference type="ChEBI" id="CHEBI:78478"/>
        <dbReference type="ChEBI" id="CHEBI:78480"/>
    </reaction>
    <physiologicalReaction direction="left-to-right" evidence="59">
        <dbReference type="Rhea" id="RHEA:41905"/>
    </physiologicalReaction>
</comment>
<comment type="catalytic activity">
    <reaction evidence="52">
        <text>holo-[ACP] + acetyl-CoA = acetyl-[ACP] + CoA</text>
        <dbReference type="Rhea" id="RHEA:41788"/>
        <dbReference type="Rhea" id="RHEA-COMP:9621"/>
        <dbReference type="Rhea" id="RHEA-COMP:9685"/>
        <dbReference type="ChEBI" id="CHEBI:57287"/>
        <dbReference type="ChEBI" id="CHEBI:57288"/>
        <dbReference type="ChEBI" id="CHEBI:64479"/>
        <dbReference type="ChEBI" id="CHEBI:78446"/>
        <dbReference type="EC" id="2.3.1.38"/>
    </reaction>
    <physiologicalReaction direction="left-to-right" evidence="52">
        <dbReference type="Rhea" id="RHEA:41789"/>
    </physiologicalReaction>
</comment>
<comment type="catalytic activity">
    <reaction evidence="33">
        <text>acetyl-CoA + n malonyl-CoA + 2n NADPH + 2n H(+) = a long-chain fatty acid + (n+1) CoA + n CO2 + 2n NADP(+).</text>
        <dbReference type="EC" id="2.3.1.85"/>
    </reaction>
</comment>
<evidence type="ECO:0000256" key="25">
    <source>
        <dbReference type="ARBA" id="ARBA00023373"/>
    </source>
</evidence>
<dbReference type="Gene3D" id="3.90.180.10">
    <property type="entry name" value="Medium-chain alcohol dehydrogenases, catalytic domain"/>
    <property type="match status" value="1"/>
</dbReference>
<dbReference type="EMBL" id="CAJNOC010000021">
    <property type="protein sequence ID" value="CAF0706992.1"/>
    <property type="molecule type" value="Genomic_DNA"/>
</dbReference>
<feature type="domain" description="Carrier" evidence="65">
    <location>
        <begin position="2183"/>
        <end position="2267"/>
    </location>
</feature>
<evidence type="ECO:0000256" key="30">
    <source>
        <dbReference type="ARBA" id="ARBA00023401"/>
    </source>
</evidence>
<dbReference type="GO" id="GO:0019171">
    <property type="term" value="F:(3R)-hydroxyacyl-[acyl-carrier-protein] dehydratase activity"/>
    <property type="evidence" value="ECO:0007669"/>
    <property type="project" value="UniProtKB-EC"/>
</dbReference>
<evidence type="ECO:0000256" key="31">
    <source>
        <dbReference type="ARBA" id="ARBA00023402"/>
    </source>
</evidence>
<dbReference type="GO" id="GO:0016297">
    <property type="term" value="F:fatty acyl-[ACP] hydrolase activity"/>
    <property type="evidence" value="ECO:0007669"/>
    <property type="project" value="UniProtKB-EC"/>
</dbReference>
<evidence type="ECO:0000256" key="17">
    <source>
        <dbReference type="ARBA" id="ARBA00022990"/>
    </source>
</evidence>
<comment type="catalytic activity">
    <reaction evidence="47">
        <text>tetradecanoyl-[ACP] + H2O = tetradecanoate + holo-[ACP] + H(+)</text>
        <dbReference type="Rhea" id="RHEA:30123"/>
        <dbReference type="Rhea" id="RHEA-COMP:9648"/>
        <dbReference type="Rhea" id="RHEA-COMP:9685"/>
        <dbReference type="ChEBI" id="CHEBI:15377"/>
        <dbReference type="ChEBI" id="CHEBI:15378"/>
        <dbReference type="ChEBI" id="CHEBI:30807"/>
        <dbReference type="ChEBI" id="CHEBI:64479"/>
        <dbReference type="ChEBI" id="CHEBI:78477"/>
        <dbReference type="EC" id="3.1.2.14"/>
    </reaction>
    <physiologicalReaction direction="left-to-right" evidence="47">
        <dbReference type="Rhea" id="RHEA:30124"/>
    </physiologicalReaction>
</comment>
<comment type="catalytic activity">
    <reaction evidence="60">
        <text>3-oxooctanoyl-[ACP] + NADPH + H(+) = (3R)-hydroxyoctanoyl-[ACP] + NADP(+)</text>
        <dbReference type="Rhea" id="RHEA:41840"/>
        <dbReference type="Rhea" id="RHEA-COMP:9633"/>
        <dbReference type="Rhea" id="RHEA-COMP:9634"/>
        <dbReference type="ChEBI" id="CHEBI:15378"/>
        <dbReference type="ChEBI" id="CHEBI:57783"/>
        <dbReference type="ChEBI" id="CHEBI:58349"/>
        <dbReference type="ChEBI" id="CHEBI:78460"/>
        <dbReference type="ChEBI" id="CHEBI:78461"/>
    </reaction>
    <physiologicalReaction direction="left-to-right" evidence="60">
        <dbReference type="Rhea" id="RHEA:41841"/>
    </physiologicalReaction>
</comment>
<comment type="catalytic activity">
    <reaction evidence="63">
        <text>octanoyl-[ACP] + malonyl-[ACP] + H(+) = 3-oxodecanoyl-[ACP] + holo-[ACP] + CO2</text>
        <dbReference type="Rhea" id="RHEA:41852"/>
        <dbReference type="Rhea" id="RHEA-COMP:9623"/>
        <dbReference type="Rhea" id="RHEA-COMP:9636"/>
        <dbReference type="Rhea" id="RHEA-COMP:9637"/>
        <dbReference type="Rhea" id="RHEA-COMP:9685"/>
        <dbReference type="ChEBI" id="CHEBI:15378"/>
        <dbReference type="ChEBI" id="CHEBI:16526"/>
        <dbReference type="ChEBI" id="CHEBI:64479"/>
        <dbReference type="ChEBI" id="CHEBI:78449"/>
        <dbReference type="ChEBI" id="CHEBI:78463"/>
        <dbReference type="ChEBI" id="CHEBI:78464"/>
    </reaction>
    <physiologicalReaction direction="left-to-right" evidence="63">
        <dbReference type="Rhea" id="RHEA:41853"/>
    </physiologicalReaction>
</comment>
<evidence type="ECO:0000256" key="45">
    <source>
        <dbReference type="ARBA" id="ARBA00048051"/>
    </source>
</evidence>
<evidence type="ECO:0000256" key="2">
    <source>
        <dbReference type="ARBA" id="ARBA00012004"/>
    </source>
</evidence>
<comment type="catalytic activity">
    <reaction evidence="29">
        <text>(3R)-hydroxyoctadecanoyl-[ACP] = (2E)-octadecenoyl-[ACP] + H2O</text>
        <dbReference type="Rhea" id="RHEA:41924"/>
        <dbReference type="Rhea" id="RHEA-COMP:9654"/>
        <dbReference type="Rhea" id="RHEA-COMP:9655"/>
        <dbReference type="ChEBI" id="CHEBI:15377"/>
        <dbReference type="ChEBI" id="CHEBI:78488"/>
        <dbReference type="ChEBI" id="CHEBI:78489"/>
    </reaction>
    <physiologicalReaction direction="left-to-right" evidence="29">
        <dbReference type="Rhea" id="RHEA:41925"/>
    </physiologicalReaction>
</comment>
<keyword evidence="17" id="KW-0007">Acetylation</keyword>
<dbReference type="InterPro" id="IPR001227">
    <property type="entry name" value="Ac_transferase_dom_sf"/>
</dbReference>
<protein>
    <recommendedName>
        <fullName evidence="7">Fatty acid synthase</fullName>
        <ecNumber evidence="5">1.1.1.100</ecNumber>
        <ecNumber evidence="2">1.3.1.39</ecNumber>
        <ecNumber evidence="6">2.3.1.41</ecNumber>
        <ecNumber evidence="4">2.3.1.85</ecNumber>
        <ecNumber evidence="3">3.1.2.14</ecNumber>
    </recommendedName>
</protein>
<evidence type="ECO:0000256" key="61">
    <source>
        <dbReference type="ARBA" id="ARBA00049449"/>
    </source>
</evidence>
<sequence length="2563" mass="289083">MVEHEEIEFSTHYPDTHRLNRDDLVISGVSGRYPESENIDEFAQNLYNGVDMVTETDRRWPIGLYGLPTRNGTLKDITKFDAQFFGVNPKQADQMDPQLRMLLEVSYEAIFDSGINPQELKGTRTGVFIGASMSESLNAYSNDPSNSSGYSMTGCTTSMLANRLSFYYDFKGPSYTVDTACSSSLVALDAAVQSLKSGYCDYAIVGGVNLLVRPQTSLLFQRLGMLSSDGMCKSFDSSGKGYVRSETISAIFLQKKSTCRKFYAKILNSRVNTDGAKEQGITFPSGKVQACLLNELYTEANVDPKLVTYVETHGTGTKAGDPQELNSIAEIFTKDKNGPLLIGSTKSNMGHPEPASGLAALSKILISIQTGLIPANLHFKQPNPDIPALLDGRFKVVNEHTKFEHGLIGLNSFGFGGANAHLLLQANSSYLQQKQGNKSLWNDTNLVESLNSTPRLFQFNSRTEQGLNEILDLVEKNPQDLAFNCILEPNSYSSAQLCPYRGFTILNSQNKVREIQKVNAQERPIWFVFSGMGTQWEGMGRDMMNIEIFRKSMEKSNEILKPYGMDLIEIILSRNSTSYERTLNSFVGIASIQIALVDCLNYVGIKPDGILGHSVGELGCAYADESLTHEETLLAAYYRGKCIEEASLPPGAMAAVGLTWDECKKRCPQGVVPACHNSRDTVTISGPKADVQNFVQQLKTEGIFAKEVDSSNVAFHSYYMLEIAPKLKECLSGLIKSPRIRSSKWISSSIPEQNWNSDLAKYSSAEYHVNNLCSAVLFQEALRHVPENAITIEIAPHALLQAILKRSLTKENIFIGLLNKNATNQIEHFMTQMGRLYLNGVNFKSLKFLLGDIEENRIYPIPVHTRFLSSLIKWDHTHSWNTPKYTDFTNLGQQNSNELTEINNFNFSVGLDGEESYISGHQIDGRVLYPATGYLCLVWKGLAKMNQIKLLGMIDEKNLELPAVLFENVEIHRATIVKPNEIINFKVTIMLSTGSFELTESNNLIVSGQVKILDENVLTDEKEQRECLEILQDKERVNLMLKEDIYKELRLRGYEYKDEFQPIEKSDLTGTNGLLKWNNKWVPYLDAMLQMNVLGKKRGLLLPTRIRTIKIDPKQHLNFLGQSNLIPVVFDPYTNTTLSGGAEIVGLHASVAPKRQFYQPTILEKVDFIPYFQSEENNNVLHVTQEELSRRKQIKTYLAECCNLTKKVINGENLENTTCTQKGKFLNFLTSNENLNEIKFLDALSNDKLLNMTSKKIVNLKNLLDVALENLTIKSKIQKIKILEISDSVSSILGPYLSQILRTHPQLCDQIELNYVQTTPLCDTERQYIETLNQNLLIQIESIDFNLVNNKEGISSDLPSNLENIDILIFNNSLSVLAKIDNFNQWIKETLPKLAKNFVLINEDFCENFEFRELVRQLEKKILKKEKNMRQNFTSGSLTSLLKQFNLIELSQKNDFSLQTLCRFGKIYKKNEIILIDDIESLEWVEQIKLVLNDSSIDRVHLVSQSPDTNGIIGLVNCLRKELNGEKIRCVLTSDYLTQIPTHILHNDLVMNVNRDGKWGSFRHILDLESMDKLIINSERDLYEEYLSIESRNHCVNALQRGDLSSLKWIQSPEPYVTDSNQVICNVAYSALNFRDIMLATGKLSPEAIPNYHKMQDNLLGMEFSGEVDGKNYMGMVSARGLSTQVLVDKRYLWEVPNDWTLFDAATVPVAYSTAYYSLCVRGKLKQGQTVLIHAGSGAVGQAAISIALSFNCKVFITVSSNEKKEYLKSRFNGLDDEAFSNSRDTSFERHFMSQTKGKGVDLVLNSLSEDKLQASLRCLAQHGRFLEIGKFDLNKNSNLGMSLFLKNVSFHGILLDSLFDDAESNTEWKIVYDLVKKGIENRVVQPLNATIFEKSQIEQAFRFMAQGKHIGKILIKCKDSDSIRTVPKIWFNPTQTYIITGGLGGFGLELAEWLVERGVRNLVLTSRSGIRTGYQTRKIEMFREEFDANVQVLVLDVITETECQNLIEKSRNMSESKKIGGIFHLAALLEDSLIENQTVEKYRRVINIKYKGALNLDKLTRDSEIMDDSSYFVVFSSVTSGRGNLGQSNYGFANSSMERICEMRRKMGKNAIAIQWGAIGDVGLVVESAHMNGTNETIVGGTYPQRIYVCLKTLEHFLLKSSECVIWSSFVPAFTGSSKQKTSQKTQEKSLVEMIANILGIKDLKQIRNEQQTLGEMGLDSLMSVEIKQILEQSFNINLNMKEIQALTIEKLRSMQTSDQIKIETQKVNETLVPQIRTLMPQSPIVKLNEANDDENLIIIIHPIEGHVEMLKELALSLKQAVYGIQFTKEAVNFKNLRDLAGFYWSLIDELTNNNNQQINLCGYSFGASVAFEMALERTSQIKTLTLLDGSHNYVNVQINAYKNKLGLDKAAETESEALMTFYQQFELKNSRTELLGELVKMESYDKRVEHLVKHLIENSNFKFDENDLETAARAFVSKLMMSFEYEPKDKLKMDQLFLIKSQSQTNLLVQSDIKALLGDDFGLNKVFDGDIKIEIVDGDHRTFLEGPNALKVADLISKNVA</sequence>
<evidence type="ECO:0000256" key="47">
    <source>
        <dbReference type="ARBA" id="ARBA00048289"/>
    </source>
</evidence>
<evidence type="ECO:0000256" key="43">
    <source>
        <dbReference type="ARBA" id="ARBA00047953"/>
    </source>
</evidence>
<evidence type="ECO:0000256" key="53">
    <source>
        <dbReference type="ARBA" id="ARBA00048704"/>
    </source>
</evidence>
<dbReference type="Pfam" id="PF16197">
    <property type="entry name" value="KAsynt_C_assoc"/>
    <property type="match status" value="1"/>
</dbReference>
<comment type="catalytic activity">
    <reaction evidence="39">
        <text>(2E)-butenoyl-[ACP] + NADPH + H(+) = butanoyl-[ACP] + NADP(+)</text>
        <dbReference type="Rhea" id="RHEA:41812"/>
        <dbReference type="Rhea" id="RHEA-COMP:9627"/>
        <dbReference type="Rhea" id="RHEA-COMP:9628"/>
        <dbReference type="ChEBI" id="CHEBI:15378"/>
        <dbReference type="ChEBI" id="CHEBI:57783"/>
        <dbReference type="ChEBI" id="CHEBI:58349"/>
        <dbReference type="ChEBI" id="CHEBI:78453"/>
        <dbReference type="ChEBI" id="CHEBI:78454"/>
    </reaction>
    <physiologicalReaction direction="left-to-right" evidence="39">
        <dbReference type="Rhea" id="RHEA:41813"/>
    </physiologicalReaction>
</comment>
<comment type="catalytic activity">
    <reaction evidence="48">
        <text>(2E)-octenoyl-[ACP] + NADPH + H(+) = octanoyl-[ACP] + NADP(+)</text>
        <dbReference type="Rhea" id="RHEA:41848"/>
        <dbReference type="Rhea" id="RHEA-COMP:9635"/>
        <dbReference type="Rhea" id="RHEA-COMP:9636"/>
        <dbReference type="ChEBI" id="CHEBI:15378"/>
        <dbReference type="ChEBI" id="CHEBI:57783"/>
        <dbReference type="ChEBI" id="CHEBI:58349"/>
        <dbReference type="ChEBI" id="CHEBI:78462"/>
        <dbReference type="ChEBI" id="CHEBI:78463"/>
    </reaction>
    <physiologicalReaction direction="left-to-right" evidence="48">
        <dbReference type="Rhea" id="RHEA:41849"/>
    </physiologicalReaction>
</comment>
<gene>
    <name evidence="68" type="ORF">OXX778_LOCUS435</name>
</gene>
<keyword evidence="21" id="KW-0275">Fatty acid biosynthesis</keyword>
<dbReference type="PROSITE" id="PS00606">
    <property type="entry name" value="KS3_1"/>
    <property type="match status" value="1"/>
</dbReference>
<dbReference type="Pfam" id="PF00107">
    <property type="entry name" value="ADH_zinc_N"/>
    <property type="match status" value="1"/>
</dbReference>
<dbReference type="Gene3D" id="3.30.70.3290">
    <property type="match status" value="1"/>
</dbReference>
<comment type="catalytic activity">
    <reaction evidence="54">
        <text>3-oxotetradecanoyl-[ACP] + NADPH + H(+) = (3R)-hydroxytetradecanoyl-[ACP] + NADP(+)</text>
        <dbReference type="Rhea" id="RHEA:41888"/>
        <dbReference type="Rhea" id="RHEA-COMP:9645"/>
        <dbReference type="Rhea" id="RHEA-COMP:9646"/>
        <dbReference type="ChEBI" id="CHEBI:15378"/>
        <dbReference type="ChEBI" id="CHEBI:57783"/>
        <dbReference type="ChEBI" id="CHEBI:58349"/>
        <dbReference type="ChEBI" id="CHEBI:78473"/>
        <dbReference type="ChEBI" id="CHEBI:78474"/>
    </reaction>
    <physiologicalReaction direction="left-to-right" evidence="54">
        <dbReference type="Rhea" id="RHEA:41889"/>
    </physiologicalReaction>
</comment>
<dbReference type="CDD" id="cd00833">
    <property type="entry name" value="PKS"/>
    <property type="match status" value="1"/>
</dbReference>
<evidence type="ECO:0000256" key="36">
    <source>
        <dbReference type="ARBA" id="ARBA00047400"/>
    </source>
</evidence>
<keyword evidence="8" id="KW-0596">Phosphopantetheine</keyword>
<comment type="catalytic activity">
    <reaction evidence="61">
        <text>butanoyl-[ACP] + malonyl-[ACP] + H(+) = 3-oxohexanoyl-[ACP] + holo-[ACP] + CO2</text>
        <dbReference type="Rhea" id="RHEA:41820"/>
        <dbReference type="Rhea" id="RHEA-COMP:9623"/>
        <dbReference type="Rhea" id="RHEA-COMP:9628"/>
        <dbReference type="Rhea" id="RHEA-COMP:9629"/>
        <dbReference type="Rhea" id="RHEA-COMP:9685"/>
        <dbReference type="ChEBI" id="CHEBI:15378"/>
        <dbReference type="ChEBI" id="CHEBI:16526"/>
        <dbReference type="ChEBI" id="CHEBI:64479"/>
        <dbReference type="ChEBI" id="CHEBI:78449"/>
        <dbReference type="ChEBI" id="CHEBI:78454"/>
        <dbReference type="ChEBI" id="CHEBI:78456"/>
    </reaction>
    <physiologicalReaction direction="left-to-right" evidence="61">
        <dbReference type="Rhea" id="RHEA:41821"/>
    </physiologicalReaction>
</comment>
<dbReference type="Pfam" id="PF00975">
    <property type="entry name" value="Thioesterase"/>
    <property type="match status" value="1"/>
</dbReference>
<dbReference type="InterPro" id="IPR001031">
    <property type="entry name" value="Thioesterase"/>
</dbReference>
<dbReference type="InterPro" id="IPR029058">
    <property type="entry name" value="AB_hydrolase_fold"/>
</dbReference>
<reference evidence="68" key="1">
    <citation type="submission" date="2021-02" db="EMBL/GenBank/DDBJ databases">
        <authorList>
            <person name="Nowell W R."/>
        </authorList>
    </citation>
    <scope>NUCLEOTIDE SEQUENCE</scope>
    <source>
        <strain evidence="68">Ploen Becks lab</strain>
    </source>
</reference>
<evidence type="ECO:0000256" key="56">
    <source>
        <dbReference type="ARBA" id="ARBA00049109"/>
    </source>
</evidence>
<comment type="pathway">
    <text evidence="1">Lipid metabolism.</text>
</comment>
<evidence type="ECO:0000256" key="63">
    <source>
        <dbReference type="ARBA" id="ARBA00049533"/>
    </source>
</evidence>
<comment type="catalytic activity">
    <reaction evidence="36">
        <text>a (3R)-hydroxyacyl-[ACP] + NADP(+) = a 3-oxoacyl-[ACP] + NADPH + H(+)</text>
        <dbReference type="Rhea" id="RHEA:17397"/>
        <dbReference type="Rhea" id="RHEA-COMP:9916"/>
        <dbReference type="Rhea" id="RHEA-COMP:9945"/>
        <dbReference type="ChEBI" id="CHEBI:15378"/>
        <dbReference type="ChEBI" id="CHEBI:57783"/>
        <dbReference type="ChEBI" id="CHEBI:58349"/>
        <dbReference type="ChEBI" id="CHEBI:78776"/>
        <dbReference type="ChEBI" id="CHEBI:78827"/>
        <dbReference type="EC" id="1.1.1.100"/>
    </reaction>
    <physiologicalReaction direction="right-to-left" evidence="36">
        <dbReference type="Rhea" id="RHEA:17399"/>
    </physiologicalReaction>
</comment>
<dbReference type="PROSITE" id="PS52004">
    <property type="entry name" value="KS3_2"/>
    <property type="match status" value="1"/>
</dbReference>
<dbReference type="InterPro" id="IPR049900">
    <property type="entry name" value="PKS_mFAS_DH"/>
</dbReference>
<dbReference type="EC" id="3.1.2.14" evidence="3"/>
<evidence type="ECO:0000256" key="32">
    <source>
        <dbReference type="ARBA" id="ARBA00023442"/>
    </source>
</evidence>
<evidence type="ECO:0000259" key="67">
    <source>
        <dbReference type="PROSITE" id="PS52019"/>
    </source>
</evidence>
<comment type="function">
    <text evidence="32">Fatty acid synthetase is a multifunctional enzyme that catalyzes the de novo biosynthesis of long-chain saturated fatty acids starting from acetyl-CoA and malonyl-CoA in the presence of NADPH. This multifunctional protein contains 7 catalytic activities and a site for the binding of the prosthetic group 4'-phosphopantetheine of the acyl carrier protein ([ACP]) domain.</text>
</comment>
<comment type="catalytic activity">
    <reaction evidence="26">
        <text>(3R)-hydroxydecanoyl-[ACP] = (2E)-decenoyl-[ACP] + H2O</text>
        <dbReference type="Rhea" id="RHEA:41860"/>
        <dbReference type="Rhea" id="RHEA-COMP:9638"/>
        <dbReference type="Rhea" id="RHEA-COMP:9639"/>
        <dbReference type="ChEBI" id="CHEBI:15377"/>
        <dbReference type="ChEBI" id="CHEBI:78466"/>
        <dbReference type="ChEBI" id="CHEBI:78467"/>
    </reaction>
    <physiologicalReaction direction="left-to-right" evidence="26">
        <dbReference type="Rhea" id="RHEA:41861"/>
    </physiologicalReaction>
</comment>
<dbReference type="Gene3D" id="3.10.129.110">
    <property type="entry name" value="Polyketide synthase dehydratase"/>
    <property type="match status" value="1"/>
</dbReference>
<comment type="catalytic activity">
    <reaction evidence="27">
        <text>a (3R)-hydroxyacyl-[ACP] = a (2E)-enoyl-[ACP] + H2O</text>
        <dbReference type="Rhea" id="RHEA:13097"/>
        <dbReference type="Rhea" id="RHEA-COMP:9925"/>
        <dbReference type="Rhea" id="RHEA-COMP:9945"/>
        <dbReference type="ChEBI" id="CHEBI:15377"/>
        <dbReference type="ChEBI" id="CHEBI:78784"/>
        <dbReference type="ChEBI" id="CHEBI:78827"/>
        <dbReference type="EC" id="4.2.1.59"/>
    </reaction>
    <physiologicalReaction direction="left-to-right" evidence="27">
        <dbReference type="Rhea" id="RHEA:13098"/>
    </physiologicalReaction>
</comment>
<proteinExistence type="predicted"/>
<dbReference type="GO" id="GO:0004315">
    <property type="term" value="F:3-oxoacyl-[acyl-carrier-protein] synthase activity"/>
    <property type="evidence" value="ECO:0007669"/>
    <property type="project" value="UniProtKB-EC"/>
</dbReference>
<dbReference type="GO" id="GO:0004316">
    <property type="term" value="F:3-oxoacyl-[acyl-carrier-protein] reductase (NADPH) activity"/>
    <property type="evidence" value="ECO:0007669"/>
    <property type="project" value="UniProtKB-EC"/>
</dbReference>
<dbReference type="EC" id="2.3.1.85" evidence="4"/>
<comment type="catalytic activity">
    <reaction evidence="25">
        <text>(3R)-hydroxyhexanoyl-[ACP] = (2E)-hexenoyl-[ACP] + H2O</text>
        <dbReference type="Rhea" id="RHEA:41828"/>
        <dbReference type="Rhea" id="RHEA-COMP:9630"/>
        <dbReference type="Rhea" id="RHEA-COMP:9631"/>
        <dbReference type="ChEBI" id="CHEBI:15377"/>
        <dbReference type="ChEBI" id="CHEBI:78457"/>
        <dbReference type="ChEBI" id="CHEBI:78458"/>
    </reaction>
    <physiologicalReaction direction="left-to-right" evidence="25">
        <dbReference type="Rhea" id="RHEA:41829"/>
    </physiologicalReaction>
</comment>
<dbReference type="GO" id="GO:0141148">
    <property type="term" value="F:enoyl-[acyl-carrier-protein] reductase (NADPH) activity"/>
    <property type="evidence" value="ECO:0007669"/>
    <property type="project" value="UniProtKB-EC"/>
</dbReference>
<evidence type="ECO:0000256" key="26">
    <source>
        <dbReference type="ARBA" id="ARBA00023388"/>
    </source>
</evidence>
<evidence type="ECO:0000313" key="69">
    <source>
        <dbReference type="Proteomes" id="UP000663879"/>
    </source>
</evidence>
<dbReference type="SUPFAM" id="SSF50129">
    <property type="entry name" value="GroES-like"/>
    <property type="match status" value="1"/>
</dbReference>
<comment type="catalytic activity">
    <reaction evidence="23">
        <text>(3R)-hydroxyoctanoyl-[ACP] = (2E)-octenoyl-[ACP] + H2O</text>
        <dbReference type="Rhea" id="RHEA:41844"/>
        <dbReference type="Rhea" id="RHEA-COMP:9634"/>
        <dbReference type="Rhea" id="RHEA-COMP:9635"/>
        <dbReference type="ChEBI" id="CHEBI:15377"/>
        <dbReference type="ChEBI" id="CHEBI:78461"/>
        <dbReference type="ChEBI" id="CHEBI:78462"/>
    </reaction>
    <physiologicalReaction direction="left-to-right" evidence="23">
        <dbReference type="Rhea" id="RHEA:41845"/>
    </physiologicalReaction>
</comment>
<comment type="caution">
    <text evidence="68">The sequence shown here is derived from an EMBL/GenBank/DDBJ whole genome shotgun (WGS) entry which is preliminary data.</text>
</comment>
<dbReference type="Pfam" id="PF00550">
    <property type="entry name" value="PP-binding"/>
    <property type="match status" value="1"/>
</dbReference>
<comment type="catalytic activity">
    <reaction evidence="37">
        <text>3-oxodecanoyl-[ACP] + NADPH + H(+) = (3R)-hydroxydecanoyl-[ACP] + NADP(+)</text>
        <dbReference type="Rhea" id="RHEA:41856"/>
        <dbReference type="Rhea" id="RHEA-COMP:9637"/>
        <dbReference type="Rhea" id="RHEA-COMP:9638"/>
        <dbReference type="ChEBI" id="CHEBI:15378"/>
        <dbReference type="ChEBI" id="CHEBI:57783"/>
        <dbReference type="ChEBI" id="CHEBI:58349"/>
        <dbReference type="ChEBI" id="CHEBI:78464"/>
        <dbReference type="ChEBI" id="CHEBI:78466"/>
    </reaction>
    <physiologicalReaction direction="left-to-right" evidence="37">
        <dbReference type="Rhea" id="RHEA:41857"/>
    </physiologicalReaction>
</comment>
<keyword evidence="19" id="KW-0520">NAD</keyword>
<dbReference type="InterPro" id="IPR049391">
    <property type="entry name" value="FAS_pseudo-KR"/>
</dbReference>
<dbReference type="GO" id="GO:0004313">
    <property type="term" value="F:[acyl-carrier-protein] S-acetyltransferase activity"/>
    <property type="evidence" value="ECO:0007669"/>
    <property type="project" value="UniProtKB-EC"/>
</dbReference>
<dbReference type="Pfam" id="PF21149">
    <property type="entry name" value="FAS_pseudo-KR"/>
    <property type="match status" value="1"/>
</dbReference>
<keyword evidence="12" id="KW-0702">S-nitrosylation</keyword>
<evidence type="ECO:0000256" key="34">
    <source>
        <dbReference type="ARBA" id="ARBA00047300"/>
    </source>
</evidence>
<dbReference type="Gene3D" id="3.40.50.720">
    <property type="entry name" value="NAD(P)-binding Rossmann-like Domain"/>
    <property type="match status" value="1"/>
</dbReference>
<evidence type="ECO:0000256" key="51">
    <source>
        <dbReference type="ARBA" id="ARBA00048650"/>
    </source>
</evidence>
<dbReference type="Gene3D" id="1.10.1200.10">
    <property type="entry name" value="ACP-like"/>
    <property type="match status" value="1"/>
</dbReference>
<evidence type="ECO:0000256" key="50">
    <source>
        <dbReference type="ARBA" id="ARBA00048571"/>
    </source>
</evidence>
<evidence type="ECO:0000256" key="8">
    <source>
        <dbReference type="ARBA" id="ARBA00022450"/>
    </source>
</evidence>
<keyword evidence="69" id="KW-1185">Reference proteome</keyword>
<dbReference type="FunFam" id="3.40.50.720:FF:000209">
    <property type="entry name" value="Polyketide synthase Pks12"/>
    <property type="match status" value="1"/>
</dbReference>
<evidence type="ECO:0000313" key="68">
    <source>
        <dbReference type="EMBL" id="CAF0706992.1"/>
    </source>
</evidence>
<keyword evidence="9" id="KW-0444">Lipid biosynthesis</keyword>
<dbReference type="Pfam" id="PF00109">
    <property type="entry name" value="ketoacyl-synt"/>
    <property type="match status" value="1"/>
</dbReference>